<sequence length="732" mass="80896">MSDSGAILAPRDMAVARYADRRADDHGALSREVVQDAPAYGAPAPGFRLKDLVTTFFLRWRLLLVALLIPALLGFAVGPLLQTRYTAYGSIVVLTSRDWAGAADISGFGPTVISVEMLKVVRSEVEIMQSQEVARRVLLRLGVSRVFPGMREAGSEAGAAEDQLALAVEQFQRSLRVETDTNSNIIRARFTHTDRQTAIAALSALLDSYYERRAEVFSDENARILVSELNRYTQRLRSIEAAIQAVKEKFNVLDITQEVNLTTQRVDSLIQREERVQEQRATAEAQLRAAQAQLAAQPVRVFASQEATNLAPNDETRNVLSRLMLERRHMAAQYRSDYPGLRELDERIAAARNAARDAQRSTFSTTREVRNPAVELLNGRVVTLQVETAALQRQIEELERQRTQAEIRAADLRDAESQLRDLNRQREATEAILRQFSTREAGARAEEEARRDRAPNVQTLEAPSAPVNGRSARLLAAAGGIAGGGALMCGLALLLTLTRRSFATQEEAARGLSLSPLAGFGDLHKAANDLKEMPAVADLAALLLDTRRDGRRPCVIQFISGGKDDRRGELVRSLAVELARRRSADTLIIDLQTDGRGHLAALGSRPLDVERIPGHVLTFSTVVPNLWVSFEAQDSHLTDPHVGRAETAGLIRQLRSAFDVVLVIGPDEDESYPMRRLTGLVDLNLLVVRAEETRGDRARRMRDWVLGSGGALLGFVLTGERRVMPRRIAEMI</sequence>
<keyword evidence="2" id="KW-0472">Membrane</keyword>
<feature type="transmembrane region" description="Helical" evidence="2">
    <location>
        <begin position="474"/>
        <end position="495"/>
    </location>
</feature>
<gene>
    <name evidence="3" type="ORF">J8J14_20910</name>
</gene>
<keyword evidence="2" id="KW-1133">Transmembrane helix</keyword>
<dbReference type="Proteomes" id="UP000681594">
    <property type="component" value="Unassembled WGS sequence"/>
</dbReference>
<organism evidence="3 4">
    <name type="scientific">Pararoseomonas baculiformis</name>
    <dbReference type="NCBI Taxonomy" id="2820812"/>
    <lineage>
        <taxon>Bacteria</taxon>
        <taxon>Pseudomonadati</taxon>
        <taxon>Pseudomonadota</taxon>
        <taxon>Alphaproteobacteria</taxon>
        <taxon>Acetobacterales</taxon>
        <taxon>Acetobacteraceae</taxon>
        <taxon>Pararoseomonas</taxon>
    </lineage>
</organism>
<feature type="transmembrane region" description="Helical" evidence="2">
    <location>
        <begin position="62"/>
        <end position="81"/>
    </location>
</feature>
<name>A0ABS4AJP1_9PROT</name>
<feature type="coiled-coil region" evidence="1">
    <location>
        <begin position="341"/>
        <end position="439"/>
    </location>
</feature>
<evidence type="ECO:0000256" key="1">
    <source>
        <dbReference type="SAM" id="Coils"/>
    </source>
</evidence>
<keyword evidence="2" id="KW-0812">Transmembrane</keyword>
<evidence type="ECO:0008006" key="5">
    <source>
        <dbReference type="Google" id="ProtNLM"/>
    </source>
</evidence>
<dbReference type="Gene3D" id="3.40.50.300">
    <property type="entry name" value="P-loop containing nucleotide triphosphate hydrolases"/>
    <property type="match status" value="1"/>
</dbReference>
<dbReference type="InterPro" id="IPR027417">
    <property type="entry name" value="P-loop_NTPase"/>
</dbReference>
<evidence type="ECO:0000313" key="3">
    <source>
        <dbReference type="EMBL" id="MBP0447237.1"/>
    </source>
</evidence>
<feature type="coiled-coil region" evidence="1">
    <location>
        <begin position="229"/>
        <end position="293"/>
    </location>
</feature>
<comment type="caution">
    <text evidence="3">The sequence shown here is derived from an EMBL/GenBank/DDBJ whole genome shotgun (WGS) entry which is preliminary data.</text>
</comment>
<reference evidence="3 4" key="1">
    <citation type="submission" date="2021-03" db="EMBL/GenBank/DDBJ databases">
        <authorList>
            <person name="So Y."/>
        </authorList>
    </citation>
    <scope>NUCLEOTIDE SEQUENCE [LARGE SCALE GENOMIC DNA]</scope>
    <source>
        <strain evidence="3 4">SSH11</strain>
    </source>
</reference>
<keyword evidence="1" id="KW-0175">Coiled coil</keyword>
<dbReference type="RefSeq" id="WP_209381505.1">
    <property type="nucleotide sequence ID" value="NZ_JAGIZB010000028.1"/>
</dbReference>
<dbReference type="InterPro" id="IPR050445">
    <property type="entry name" value="Bact_polysacc_biosynth/exp"/>
</dbReference>
<dbReference type="EMBL" id="JAGIZB010000028">
    <property type="protein sequence ID" value="MBP0447237.1"/>
    <property type="molecule type" value="Genomic_DNA"/>
</dbReference>
<evidence type="ECO:0000313" key="4">
    <source>
        <dbReference type="Proteomes" id="UP000681594"/>
    </source>
</evidence>
<dbReference type="PANTHER" id="PTHR32309">
    <property type="entry name" value="TYROSINE-PROTEIN KINASE"/>
    <property type="match status" value="1"/>
</dbReference>
<dbReference type="PANTHER" id="PTHR32309:SF31">
    <property type="entry name" value="CAPSULAR EXOPOLYSACCHARIDE FAMILY"/>
    <property type="match status" value="1"/>
</dbReference>
<protein>
    <recommendedName>
        <fullName evidence="5">Polysaccharide chain length determinant N-terminal domain-containing protein</fullName>
    </recommendedName>
</protein>
<keyword evidence="4" id="KW-1185">Reference proteome</keyword>
<accession>A0ABS4AJP1</accession>
<proteinExistence type="predicted"/>
<evidence type="ECO:0000256" key="2">
    <source>
        <dbReference type="SAM" id="Phobius"/>
    </source>
</evidence>